<sequence length="120" mass="13542">MERYDTRIDDDTLFVEVGDDDLEIGRLDDIYDLVGGETYTIEYSEKAQAAAWLTTDDDGTFTFDVRETLADMDYNETIVEKLASKPVDATNADGYPVRTATFAQLMMEIWDSKGTVDLSE</sequence>
<name>A0A4D6KNG6_9EURY</name>
<dbReference type="GeneID" id="42179828"/>
<dbReference type="Proteomes" id="UP000297053">
    <property type="component" value="Chromosome"/>
</dbReference>
<dbReference type="KEGG" id="halz:E5139_12770"/>
<proteinExistence type="predicted"/>
<dbReference type="OMA" id="HAMTHSQ"/>
<dbReference type="RefSeq" id="WP_015762886.1">
    <property type="nucleotide sequence ID" value="NZ_CP039375.1"/>
</dbReference>
<reference evidence="1 2" key="2">
    <citation type="submission" date="2019-04" db="EMBL/GenBank/DDBJ databases">
        <authorList>
            <person name="Yang S."/>
            <person name="Wei W."/>
        </authorList>
    </citation>
    <scope>NUCLEOTIDE SEQUENCE [LARGE SCALE GENOMIC DNA]</scope>
    <source>
        <strain evidence="2">ZP60</strain>
    </source>
</reference>
<evidence type="ECO:0000313" key="2">
    <source>
        <dbReference type="Proteomes" id="UP000297053"/>
    </source>
</evidence>
<protein>
    <submittedName>
        <fullName evidence="1">Uncharacterized protein</fullName>
    </submittedName>
</protein>
<organism evidence="1 2">
    <name type="scientific">Halomicrobium mukohataei</name>
    <dbReference type="NCBI Taxonomy" id="57705"/>
    <lineage>
        <taxon>Archaea</taxon>
        <taxon>Methanobacteriati</taxon>
        <taxon>Methanobacteriota</taxon>
        <taxon>Stenosarchaea group</taxon>
        <taxon>Halobacteria</taxon>
        <taxon>Halobacteriales</taxon>
        <taxon>Haloarculaceae</taxon>
        <taxon>Halomicrobium</taxon>
    </lineage>
</organism>
<reference evidence="1 2" key="1">
    <citation type="submission" date="2019-04" db="EMBL/GenBank/DDBJ databases">
        <title>Complete genome sequence of Arthrobacter sp. ZXY-2 associated with effective atrazine degradation and salt adaptation.</title>
        <authorList>
            <person name="Zhao X."/>
        </authorList>
    </citation>
    <scope>NUCLEOTIDE SEQUENCE [LARGE SCALE GENOMIC DNA]</scope>
    <source>
        <strain evidence="2">ZP60</strain>
    </source>
</reference>
<evidence type="ECO:0000313" key="1">
    <source>
        <dbReference type="EMBL" id="QCD66476.1"/>
    </source>
</evidence>
<dbReference type="AlphaFoldDB" id="A0A4D6KNG6"/>
<gene>
    <name evidence="1" type="ORF">E5139_12770</name>
</gene>
<accession>A0A4D6KNG6</accession>
<dbReference type="EMBL" id="CP039375">
    <property type="protein sequence ID" value="QCD66476.1"/>
    <property type="molecule type" value="Genomic_DNA"/>
</dbReference>